<dbReference type="AlphaFoldDB" id="A0A0K8R9A7"/>
<evidence type="ECO:0000313" key="2">
    <source>
        <dbReference type="EMBL" id="JAA67468.1"/>
    </source>
</evidence>
<dbReference type="EMBL" id="GADI01006340">
    <property type="protein sequence ID" value="JAA67468.1"/>
    <property type="molecule type" value="mRNA"/>
</dbReference>
<protein>
    <submittedName>
        <fullName evidence="2">Putative basic tail protein</fullName>
    </submittedName>
</protein>
<name>A0A0K8R9A7_IXORI</name>
<organism evidence="2">
    <name type="scientific">Ixodes ricinus</name>
    <name type="common">Common tick</name>
    <name type="synonym">Acarus ricinus</name>
    <dbReference type="NCBI Taxonomy" id="34613"/>
    <lineage>
        <taxon>Eukaryota</taxon>
        <taxon>Metazoa</taxon>
        <taxon>Ecdysozoa</taxon>
        <taxon>Arthropoda</taxon>
        <taxon>Chelicerata</taxon>
        <taxon>Arachnida</taxon>
        <taxon>Acari</taxon>
        <taxon>Parasitiformes</taxon>
        <taxon>Ixodida</taxon>
        <taxon>Ixodoidea</taxon>
        <taxon>Ixodidae</taxon>
        <taxon>Ixodinae</taxon>
        <taxon>Ixodes</taxon>
    </lineage>
</organism>
<sequence>MLAATFVGVVLACFAGEMTCHELKKIGKSIQGCNDNEFHDPGYSPGCMFPCTSGTGETSVQMKEYKNATVCVELEENEDKKLHQIGICLGGKCTGHRERCPECTESQLQQRWSGLPELAGQFHRCPTLKQSNPVVNCLYICMATHDEVGEEGYFYGIYGDDNPCTSADGKEGKCRSGWCYEKGVI</sequence>
<proteinExistence type="evidence at transcript level"/>
<keyword evidence="1" id="KW-0732">Signal</keyword>
<feature type="chain" id="PRO_5005516951" evidence="1">
    <location>
        <begin position="21"/>
        <end position="185"/>
    </location>
</feature>
<feature type="signal peptide" evidence="1">
    <location>
        <begin position="1"/>
        <end position="20"/>
    </location>
</feature>
<evidence type="ECO:0000256" key="1">
    <source>
        <dbReference type="SAM" id="SignalP"/>
    </source>
</evidence>
<accession>A0A0K8R9A7</accession>
<reference evidence="2" key="1">
    <citation type="submission" date="2012-12" db="EMBL/GenBank/DDBJ databases">
        <title>Identification and characterization of a phenylalanine ammonia-lyase gene family in Isatis indigotica Fort.</title>
        <authorList>
            <person name="Liu Q."/>
            <person name="Chen J."/>
            <person name="Zhou X."/>
            <person name="Di P."/>
            <person name="Xiao Y."/>
            <person name="Xuan H."/>
            <person name="Zhang L."/>
            <person name="Chen W."/>
        </authorList>
    </citation>
    <scope>NUCLEOTIDE SEQUENCE</scope>
    <source>
        <tissue evidence="2">Salivary gland</tissue>
    </source>
</reference>